<dbReference type="EMBL" id="CALNXK010000050">
    <property type="protein sequence ID" value="CAH3131970.1"/>
    <property type="molecule type" value="Genomic_DNA"/>
</dbReference>
<protein>
    <submittedName>
        <fullName evidence="1">Uncharacterized protein</fullName>
    </submittedName>
</protein>
<accession>A0ABN8P346</accession>
<sequence>MKTLQYMEGLNSEDTLRKVTSKLPCTVGIRWCCLANKMLRYEERLASFHDVVDFVKDEAALATDPVFLPDALKEARKNESASNSNSNVRNTMPEIPTSISSYNHDLDNCPNLAKKAIEERRLFVQEARLCFETQLQLNTMHASEVVPTRRITGLNVESMGKDARVELPKTYTRDDIPSKREEIPRTETAKVWPHLIGLLIGSNCPSAIKPEEVIPWRSSDPYAILTLLGWGIIGPVKGGSNKENSDVLCHRVAVKKIGSKEPSSHSFVIESYTKEIISPVAVKRMF</sequence>
<evidence type="ECO:0000313" key="2">
    <source>
        <dbReference type="Proteomes" id="UP001159405"/>
    </source>
</evidence>
<gene>
    <name evidence="1" type="ORF">PLOB_00036363</name>
</gene>
<evidence type="ECO:0000313" key="1">
    <source>
        <dbReference type="EMBL" id="CAH3131970.1"/>
    </source>
</evidence>
<dbReference type="Proteomes" id="UP001159405">
    <property type="component" value="Unassembled WGS sequence"/>
</dbReference>
<reference evidence="1 2" key="1">
    <citation type="submission" date="2022-05" db="EMBL/GenBank/DDBJ databases">
        <authorList>
            <consortium name="Genoscope - CEA"/>
            <person name="William W."/>
        </authorList>
    </citation>
    <scope>NUCLEOTIDE SEQUENCE [LARGE SCALE GENOMIC DNA]</scope>
</reference>
<comment type="caution">
    <text evidence="1">The sequence shown here is derived from an EMBL/GenBank/DDBJ whole genome shotgun (WGS) entry which is preliminary data.</text>
</comment>
<organism evidence="1 2">
    <name type="scientific">Porites lobata</name>
    <dbReference type="NCBI Taxonomy" id="104759"/>
    <lineage>
        <taxon>Eukaryota</taxon>
        <taxon>Metazoa</taxon>
        <taxon>Cnidaria</taxon>
        <taxon>Anthozoa</taxon>
        <taxon>Hexacorallia</taxon>
        <taxon>Scleractinia</taxon>
        <taxon>Fungiina</taxon>
        <taxon>Poritidae</taxon>
        <taxon>Porites</taxon>
    </lineage>
</organism>
<dbReference type="PANTHER" id="PTHR47331">
    <property type="entry name" value="PHD-TYPE DOMAIN-CONTAINING PROTEIN"/>
    <property type="match status" value="1"/>
</dbReference>
<name>A0ABN8P346_9CNID</name>
<proteinExistence type="predicted"/>
<keyword evidence="2" id="KW-1185">Reference proteome</keyword>